<dbReference type="AlphaFoldDB" id="A0A1Z4KRM1"/>
<evidence type="ECO:0000313" key="3">
    <source>
        <dbReference type="Proteomes" id="UP000217507"/>
    </source>
</evidence>
<organism evidence="2 3">
    <name type="scientific">Trichormus variabilis NIES-23</name>
    <dbReference type="NCBI Taxonomy" id="1973479"/>
    <lineage>
        <taxon>Bacteria</taxon>
        <taxon>Bacillati</taxon>
        <taxon>Cyanobacteriota</taxon>
        <taxon>Cyanophyceae</taxon>
        <taxon>Nostocales</taxon>
        <taxon>Nostocaceae</taxon>
        <taxon>Trichormus</taxon>
    </lineage>
</organism>
<sequence length="300" mass="33806">MFTTQNSQSRRKYLLSVLTLFSLSFPLVTFSSTQPAKAESDFLQCISAMDVNICVEADVTHYHLYTRSGSLTSQKVSIGSASEPSCPVFGAMDTPKGRVRVEGCLSNSRLIQLQGAIKLCNSGTCRTEPITLKFPSRAMLPDESHLNSQGYQLFLDDVFVGKIEKVTRAEAIAHLELTKKTYPKRKIEGYFNGQKIGYELFWDGVRVGFEPSWNREAAIANLQLNHKTYPNKRVEGVLDGQKIGYELFWDGVRVGFEPGWKREAAIANLQWNYKTYPNKKVKGLFNGENVNLPTMPNTRR</sequence>
<dbReference type="Proteomes" id="UP000217507">
    <property type="component" value="Chromosome"/>
</dbReference>
<keyword evidence="1" id="KW-0732">Signal</keyword>
<accession>A0A1Z4KRM1</accession>
<evidence type="ECO:0000313" key="2">
    <source>
        <dbReference type="EMBL" id="BAY71608.1"/>
    </source>
</evidence>
<feature type="chain" id="PRO_5011108679" evidence="1">
    <location>
        <begin position="39"/>
        <end position="300"/>
    </location>
</feature>
<reference evidence="2 3" key="1">
    <citation type="submission" date="2017-06" db="EMBL/GenBank/DDBJ databases">
        <title>Genome sequencing of cyanobaciteial culture collection at National Institute for Environmental Studies (NIES).</title>
        <authorList>
            <person name="Hirose Y."/>
            <person name="Shimura Y."/>
            <person name="Fujisawa T."/>
            <person name="Nakamura Y."/>
            <person name="Kawachi M."/>
        </authorList>
    </citation>
    <scope>NUCLEOTIDE SEQUENCE [LARGE SCALE GENOMIC DNA]</scope>
    <source>
        <strain evidence="2 3">NIES-23</strain>
    </source>
</reference>
<proteinExistence type="predicted"/>
<feature type="signal peptide" evidence="1">
    <location>
        <begin position="1"/>
        <end position="38"/>
    </location>
</feature>
<gene>
    <name evidence="2" type="ORF">NIES23_44280</name>
</gene>
<protein>
    <submittedName>
        <fullName evidence="2">Uncharacterized protein</fullName>
    </submittedName>
</protein>
<name>A0A1Z4KRM1_ANAVA</name>
<dbReference type="EMBL" id="AP018216">
    <property type="protein sequence ID" value="BAY71608.1"/>
    <property type="molecule type" value="Genomic_DNA"/>
</dbReference>
<evidence type="ECO:0000256" key="1">
    <source>
        <dbReference type="SAM" id="SignalP"/>
    </source>
</evidence>